<keyword evidence="9" id="KW-1185">Reference proteome</keyword>
<dbReference type="CDD" id="cd02440">
    <property type="entry name" value="AdoMet_MTases"/>
    <property type="match status" value="1"/>
</dbReference>
<dbReference type="SUPFAM" id="SSF53335">
    <property type="entry name" value="S-adenosyl-L-methionine-dependent methyltransferases"/>
    <property type="match status" value="1"/>
</dbReference>
<dbReference type="EC" id="2.1.1.223" evidence="6"/>
<evidence type="ECO:0000256" key="5">
    <source>
        <dbReference type="ARBA" id="ARBA00022694"/>
    </source>
</evidence>
<evidence type="ECO:0000256" key="2">
    <source>
        <dbReference type="ARBA" id="ARBA00022603"/>
    </source>
</evidence>
<dbReference type="InterPro" id="IPR029063">
    <property type="entry name" value="SAM-dependent_MTases_sf"/>
</dbReference>
<keyword evidence="5 6" id="KW-0819">tRNA processing</keyword>
<dbReference type="PANTHER" id="PTHR47739">
    <property type="entry name" value="TRNA1(VAL) (ADENINE(37)-N6)-METHYLTRANSFERASE"/>
    <property type="match status" value="1"/>
</dbReference>
<reference evidence="9" key="1">
    <citation type="submission" date="2016-12" db="EMBL/GenBank/DDBJ databases">
        <authorList>
            <person name="Varghese N."/>
            <person name="Submissions S."/>
        </authorList>
    </citation>
    <scope>NUCLEOTIDE SEQUENCE [LARGE SCALE GENOMIC DNA]</scope>
    <source>
        <strain evidence="9">DSM 25035</strain>
    </source>
</reference>
<proteinExistence type="inferred from homology"/>
<keyword evidence="4 6" id="KW-0949">S-adenosyl-L-methionine</keyword>
<comment type="subcellular location">
    <subcellularLocation>
        <location evidence="6">Cytoplasm</location>
    </subcellularLocation>
</comment>
<dbReference type="Pfam" id="PF05175">
    <property type="entry name" value="MTS"/>
    <property type="match status" value="1"/>
</dbReference>
<keyword evidence="3 6" id="KW-0808">Transferase</keyword>
<dbReference type="GO" id="GO:0008033">
    <property type="term" value="P:tRNA processing"/>
    <property type="evidence" value="ECO:0007669"/>
    <property type="project" value="UniProtKB-UniRule"/>
</dbReference>
<dbReference type="HAMAP" id="MF_01872">
    <property type="entry name" value="tRNA_methyltr_YfiC"/>
    <property type="match status" value="1"/>
</dbReference>
<dbReference type="Gene3D" id="3.40.50.150">
    <property type="entry name" value="Vaccinia Virus protein VP39"/>
    <property type="match status" value="1"/>
</dbReference>
<feature type="domain" description="Methyltransferase small" evidence="7">
    <location>
        <begin position="27"/>
        <end position="117"/>
    </location>
</feature>
<evidence type="ECO:0000256" key="3">
    <source>
        <dbReference type="ARBA" id="ARBA00022679"/>
    </source>
</evidence>
<evidence type="ECO:0000259" key="7">
    <source>
        <dbReference type="Pfam" id="PF05175"/>
    </source>
</evidence>
<accession>A0A1M7ZFY9</accession>
<comment type="catalytic activity">
    <reaction evidence="6">
        <text>adenosine(37) in tRNA1(Val) + S-adenosyl-L-methionine = N(6)-methyladenosine(37) in tRNA1(Val) + S-adenosyl-L-homocysteine + H(+)</text>
        <dbReference type="Rhea" id="RHEA:43160"/>
        <dbReference type="Rhea" id="RHEA-COMP:10369"/>
        <dbReference type="Rhea" id="RHEA-COMP:10370"/>
        <dbReference type="ChEBI" id="CHEBI:15378"/>
        <dbReference type="ChEBI" id="CHEBI:57856"/>
        <dbReference type="ChEBI" id="CHEBI:59789"/>
        <dbReference type="ChEBI" id="CHEBI:74411"/>
        <dbReference type="ChEBI" id="CHEBI:74449"/>
        <dbReference type="EC" id="2.1.1.223"/>
    </reaction>
</comment>
<sequence>MGNTWFQFQKFRIEQEKSAMKISTDAILLGALADFDSPKQILDIGSGTGVIALMLAQRFEKARVTGIELDEDASQEAKSNFEKSDFAERLSLSKGAIQDFEAEVQFDMIVSNPPYFPDHLKSRDQKRNQALHTDKLSFDDLIISVDQLLGHNGVFWCILPPRQMEDLSVKLEEIGFFAISEIAVRDNPQKQIHRVVKSFSKAFSPFSRKEHSLKNTNGEYTDFYKSLISGFLLGY</sequence>
<evidence type="ECO:0000256" key="4">
    <source>
        <dbReference type="ARBA" id="ARBA00022691"/>
    </source>
</evidence>
<dbReference type="InterPro" id="IPR050210">
    <property type="entry name" value="tRNA_Adenine-N(6)_MTase"/>
</dbReference>
<evidence type="ECO:0000256" key="1">
    <source>
        <dbReference type="ARBA" id="ARBA00022490"/>
    </source>
</evidence>
<dbReference type="RefSeq" id="WP_073572629.1">
    <property type="nucleotide sequence ID" value="NZ_FRXN01000004.1"/>
</dbReference>
<dbReference type="EMBL" id="FRXN01000004">
    <property type="protein sequence ID" value="SHO63831.1"/>
    <property type="molecule type" value="Genomic_DNA"/>
</dbReference>
<dbReference type="InterPro" id="IPR002052">
    <property type="entry name" value="DNA_methylase_N6_adenine_CS"/>
</dbReference>
<dbReference type="GO" id="GO:0016430">
    <property type="term" value="F:tRNA (adenine-N6)-methyltransferase activity"/>
    <property type="evidence" value="ECO:0007669"/>
    <property type="project" value="UniProtKB-UniRule"/>
</dbReference>
<protein>
    <recommendedName>
        <fullName evidence="6">tRNA1(Val) (adenine(37)-N6)-methyltransferase</fullName>
        <ecNumber evidence="6">2.1.1.223</ecNumber>
    </recommendedName>
    <alternativeName>
        <fullName evidence="6">tRNA m6A37 methyltransferase</fullName>
    </alternativeName>
</protein>
<comment type="function">
    <text evidence="6">Specifically methylates the adenine in position 37 of tRNA(1)(Val) (anticodon cmo5UAC).</text>
</comment>
<dbReference type="PANTHER" id="PTHR47739:SF1">
    <property type="entry name" value="TRNA1(VAL) (ADENINE(37)-N6)-METHYLTRANSFERASE"/>
    <property type="match status" value="1"/>
</dbReference>
<name>A0A1M7ZFY9_9BACT</name>
<dbReference type="STRING" id="1073327.SAMN04488108_2996"/>
<evidence type="ECO:0000313" key="9">
    <source>
        <dbReference type="Proteomes" id="UP000184609"/>
    </source>
</evidence>
<organism evidence="8 9">
    <name type="scientific">Algoriphagus zhangzhouensis</name>
    <dbReference type="NCBI Taxonomy" id="1073327"/>
    <lineage>
        <taxon>Bacteria</taxon>
        <taxon>Pseudomonadati</taxon>
        <taxon>Bacteroidota</taxon>
        <taxon>Cytophagia</taxon>
        <taxon>Cytophagales</taxon>
        <taxon>Cyclobacteriaceae</taxon>
        <taxon>Algoriphagus</taxon>
    </lineage>
</organism>
<keyword evidence="2 6" id="KW-0489">Methyltransferase</keyword>
<evidence type="ECO:0000313" key="8">
    <source>
        <dbReference type="EMBL" id="SHO63831.1"/>
    </source>
</evidence>
<evidence type="ECO:0000256" key="6">
    <source>
        <dbReference type="HAMAP-Rule" id="MF_01872"/>
    </source>
</evidence>
<dbReference type="AlphaFoldDB" id="A0A1M7ZFY9"/>
<keyword evidence="1 6" id="KW-0963">Cytoplasm</keyword>
<dbReference type="GO" id="GO:0003676">
    <property type="term" value="F:nucleic acid binding"/>
    <property type="evidence" value="ECO:0007669"/>
    <property type="project" value="InterPro"/>
</dbReference>
<dbReference type="Proteomes" id="UP000184609">
    <property type="component" value="Unassembled WGS sequence"/>
</dbReference>
<comment type="similarity">
    <text evidence="6">Belongs to the methyltransferase superfamily. tRNA (adenine-N(6)-)-methyltransferase family.</text>
</comment>
<dbReference type="GO" id="GO:0032259">
    <property type="term" value="P:methylation"/>
    <property type="evidence" value="ECO:0007669"/>
    <property type="project" value="UniProtKB-KW"/>
</dbReference>
<gene>
    <name evidence="8" type="ORF">SAMN04488108_2996</name>
</gene>
<dbReference type="OrthoDB" id="5383291at2"/>
<dbReference type="GO" id="GO:0005737">
    <property type="term" value="C:cytoplasm"/>
    <property type="evidence" value="ECO:0007669"/>
    <property type="project" value="UniProtKB-SubCell"/>
</dbReference>
<dbReference type="InterPro" id="IPR022882">
    <property type="entry name" value="tRNA_adenine-N6_MeTrfase"/>
</dbReference>
<dbReference type="InterPro" id="IPR007848">
    <property type="entry name" value="Small_mtfrase_dom"/>
</dbReference>
<dbReference type="PROSITE" id="PS00092">
    <property type="entry name" value="N6_MTASE"/>
    <property type="match status" value="1"/>
</dbReference>